<dbReference type="InterPro" id="IPR014729">
    <property type="entry name" value="Rossmann-like_a/b/a_fold"/>
</dbReference>
<evidence type="ECO:0000259" key="1">
    <source>
        <dbReference type="Pfam" id="PF00582"/>
    </source>
</evidence>
<proteinExistence type="predicted"/>
<name>A0A327ZJX4_9ACTN</name>
<organism evidence="2 3">
    <name type="scientific">Actinoplanes lutulentus</name>
    <dbReference type="NCBI Taxonomy" id="1287878"/>
    <lineage>
        <taxon>Bacteria</taxon>
        <taxon>Bacillati</taxon>
        <taxon>Actinomycetota</taxon>
        <taxon>Actinomycetes</taxon>
        <taxon>Micromonosporales</taxon>
        <taxon>Micromonosporaceae</taxon>
        <taxon>Actinoplanes</taxon>
    </lineage>
</organism>
<dbReference type="Pfam" id="PF00582">
    <property type="entry name" value="Usp"/>
    <property type="match status" value="1"/>
</dbReference>
<evidence type="ECO:0000313" key="2">
    <source>
        <dbReference type="EMBL" id="RAK43142.1"/>
    </source>
</evidence>
<dbReference type="RefSeq" id="WP_111646941.1">
    <property type="nucleotide sequence ID" value="NZ_JACHWI010000001.1"/>
</dbReference>
<dbReference type="OrthoDB" id="3402850at2"/>
<keyword evidence="3" id="KW-1185">Reference proteome</keyword>
<dbReference type="Proteomes" id="UP000249341">
    <property type="component" value="Unassembled WGS sequence"/>
</dbReference>
<feature type="domain" description="UspA" evidence="1">
    <location>
        <begin position="7"/>
        <end position="72"/>
    </location>
</feature>
<dbReference type="Gene3D" id="3.40.50.620">
    <property type="entry name" value="HUPs"/>
    <property type="match status" value="1"/>
</dbReference>
<dbReference type="AlphaFoldDB" id="A0A327ZJX4"/>
<reference evidence="2 3" key="1">
    <citation type="submission" date="2018-06" db="EMBL/GenBank/DDBJ databases">
        <title>Genomic Encyclopedia of Type Strains, Phase III (KMG-III): the genomes of soil and plant-associated and newly described type strains.</title>
        <authorList>
            <person name="Whitman W."/>
        </authorList>
    </citation>
    <scope>NUCLEOTIDE SEQUENCE [LARGE SCALE GENOMIC DNA]</scope>
    <source>
        <strain evidence="2 3">CGMCC 4.7090</strain>
    </source>
</reference>
<protein>
    <submittedName>
        <fullName evidence="2">Universal stress protein family protein</fullName>
    </submittedName>
</protein>
<accession>A0A327ZJX4</accession>
<dbReference type="EMBL" id="QLMJ01000001">
    <property type="protein sequence ID" value="RAK43142.1"/>
    <property type="molecule type" value="Genomic_DNA"/>
</dbReference>
<evidence type="ECO:0000313" key="3">
    <source>
        <dbReference type="Proteomes" id="UP000249341"/>
    </source>
</evidence>
<sequence length="93" mass="9627">MRTPTPTVVVGTDGAVTGNDAVRWAAREAARRHVPLRVVHVLDWDGGTSALSDFAGNDFALAQELAGIVAAAGVSTARDAAPDVDAEPFTLSR</sequence>
<comment type="caution">
    <text evidence="2">The sequence shown here is derived from an EMBL/GenBank/DDBJ whole genome shotgun (WGS) entry which is preliminary data.</text>
</comment>
<dbReference type="SUPFAM" id="SSF52402">
    <property type="entry name" value="Adenine nucleotide alpha hydrolases-like"/>
    <property type="match status" value="1"/>
</dbReference>
<dbReference type="InterPro" id="IPR006016">
    <property type="entry name" value="UspA"/>
</dbReference>
<gene>
    <name evidence="2" type="ORF">B0I29_101272</name>
</gene>